<dbReference type="PANTHER" id="PTHR28077">
    <property type="entry name" value="INOSITOL PHOSPHORYLCERAMIDE SYNTHASE REGULATORY SUBUNIT KEI1"/>
    <property type="match status" value="1"/>
</dbReference>
<dbReference type="Pfam" id="PF08552">
    <property type="entry name" value="Kei1"/>
    <property type="match status" value="1"/>
</dbReference>
<comment type="caution">
    <text evidence="3">The sequence shown here is derived from an EMBL/GenBank/DDBJ whole genome shotgun (WGS) entry which is preliminary data.</text>
</comment>
<dbReference type="Proteomes" id="UP000800235">
    <property type="component" value="Unassembled WGS sequence"/>
</dbReference>
<accession>A0A9P4NPC6</accession>
<keyword evidence="2" id="KW-0472">Membrane</keyword>
<dbReference type="AlphaFoldDB" id="A0A9P4NPC6"/>
<keyword evidence="2" id="KW-1133">Transmembrane helix</keyword>
<keyword evidence="2" id="KW-0812">Transmembrane</keyword>
<dbReference type="EMBL" id="MU007051">
    <property type="protein sequence ID" value="KAF2428943.1"/>
    <property type="molecule type" value="Genomic_DNA"/>
</dbReference>
<name>A0A9P4NPC6_9PEZI</name>
<gene>
    <name evidence="3" type="ORF">EJ08DRAFT_650721</name>
</gene>
<proteinExistence type="predicted"/>
<dbReference type="InterPro" id="IPR013862">
    <property type="entry name" value="Kei1"/>
</dbReference>
<dbReference type="GO" id="GO:0006673">
    <property type="term" value="P:inositol phosphoceramide metabolic process"/>
    <property type="evidence" value="ECO:0007669"/>
    <property type="project" value="InterPro"/>
</dbReference>
<reference evidence="3" key="1">
    <citation type="journal article" date="2020" name="Stud. Mycol.">
        <title>101 Dothideomycetes genomes: a test case for predicting lifestyles and emergence of pathogens.</title>
        <authorList>
            <person name="Haridas S."/>
            <person name="Albert R."/>
            <person name="Binder M."/>
            <person name="Bloem J."/>
            <person name="Labutti K."/>
            <person name="Salamov A."/>
            <person name="Andreopoulos B."/>
            <person name="Baker S."/>
            <person name="Barry K."/>
            <person name="Bills G."/>
            <person name="Bluhm B."/>
            <person name="Cannon C."/>
            <person name="Castanera R."/>
            <person name="Culley D."/>
            <person name="Daum C."/>
            <person name="Ezra D."/>
            <person name="Gonzalez J."/>
            <person name="Henrissat B."/>
            <person name="Kuo A."/>
            <person name="Liang C."/>
            <person name="Lipzen A."/>
            <person name="Lutzoni F."/>
            <person name="Magnuson J."/>
            <person name="Mondo S."/>
            <person name="Nolan M."/>
            <person name="Ohm R."/>
            <person name="Pangilinan J."/>
            <person name="Park H.-J."/>
            <person name="Ramirez L."/>
            <person name="Alfaro M."/>
            <person name="Sun H."/>
            <person name="Tritt A."/>
            <person name="Yoshinaga Y."/>
            <person name="Zwiers L.-H."/>
            <person name="Turgeon B."/>
            <person name="Goodwin S."/>
            <person name="Spatafora J."/>
            <person name="Crous P."/>
            <person name="Grigoriev I."/>
        </authorList>
    </citation>
    <scope>NUCLEOTIDE SEQUENCE</scope>
    <source>
        <strain evidence="3">CBS 130266</strain>
    </source>
</reference>
<feature type="transmembrane region" description="Helical" evidence="2">
    <location>
        <begin position="12"/>
        <end position="32"/>
    </location>
</feature>
<dbReference type="OrthoDB" id="3338076at2759"/>
<feature type="region of interest" description="Disordered" evidence="1">
    <location>
        <begin position="282"/>
        <end position="321"/>
    </location>
</feature>
<evidence type="ECO:0000256" key="2">
    <source>
        <dbReference type="SAM" id="Phobius"/>
    </source>
</evidence>
<dbReference type="GO" id="GO:0070917">
    <property type="term" value="F:inositol phosphoceramide synthase regulator activity"/>
    <property type="evidence" value="ECO:0007669"/>
    <property type="project" value="InterPro"/>
</dbReference>
<evidence type="ECO:0000256" key="1">
    <source>
        <dbReference type="SAM" id="MobiDB-lite"/>
    </source>
</evidence>
<feature type="transmembrane region" description="Helical" evidence="2">
    <location>
        <begin position="84"/>
        <end position="111"/>
    </location>
</feature>
<keyword evidence="4" id="KW-1185">Reference proteome</keyword>
<dbReference type="GO" id="GO:0070916">
    <property type="term" value="C:inositol phosphoceramide synthase complex"/>
    <property type="evidence" value="ECO:0007669"/>
    <property type="project" value="TreeGrafter"/>
</dbReference>
<evidence type="ECO:0000313" key="3">
    <source>
        <dbReference type="EMBL" id="KAF2428943.1"/>
    </source>
</evidence>
<feature type="transmembrane region" description="Helical" evidence="2">
    <location>
        <begin position="52"/>
        <end position="72"/>
    </location>
</feature>
<protein>
    <submittedName>
        <fullName evidence="3">DUF1753-domain-containing protein</fullName>
    </submittedName>
</protein>
<organism evidence="3 4">
    <name type="scientific">Tothia fuscella</name>
    <dbReference type="NCBI Taxonomy" id="1048955"/>
    <lineage>
        <taxon>Eukaryota</taxon>
        <taxon>Fungi</taxon>
        <taxon>Dikarya</taxon>
        <taxon>Ascomycota</taxon>
        <taxon>Pezizomycotina</taxon>
        <taxon>Dothideomycetes</taxon>
        <taxon>Pleosporomycetidae</taxon>
        <taxon>Venturiales</taxon>
        <taxon>Cylindrosympodiaceae</taxon>
        <taxon>Tothia</taxon>
    </lineage>
</organism>
<sequence length="321" mass="35059">MARLLSIPRPTRFLGLISLRTSVTLILFIHLVNKVTGLYGILALLTGFSISPLQLSMYIYSLIVFGVTIHLFPHIQAQSAWHTLAFAQLYALDTIINAAYTVFFSIAWFLVLAAKDDTTSAPGGKTINEASGFTDPKYNVSGVEVIASPKSGLSLGQDAVAVGTGSGPAPQTHGLTTVLTQPSSLMSLFIIILFWSLRIYAVLIVLSYARQTLHHHIQVSSHHNYELYTGSRSSELAENPFEETKEEGRGWRGKVGRFMLSVGKGFWLGREPQDDVWMRGMGSKFRSRGGEEGVGVNERERRRRSGTGPPKPGAGIALGPL</sequence>
<dbReference type="GO" id="GO:0000139">
    <property type="term" value="C:Golgi membrane"/>
    <property type="evidence" value="ECO:0007669"/>
    <property type="project" value="TreeGrafter"/>
</dbReference>
<feature type="transmembrane region" description="Helical" evidence="2">
    <location>
        <begin position="185"/>
        <end position="209"/>
    </location>
</feature>
<evidence type="ECO:0000313" key="4">
    <source>
        <dbReference type="Proteomes" id="UP000800235"/>
    </source>
</evidence>
<dbReference type="PANTHER" id="PTHR28077:SF1">
    <property type="entry name" value="INOSITOL PHOSPHORYLCERAMIDE SYNTHASE REGULATORY SUBUNIT KEI1"/>
    <property type="match status" value="1"/>
</dbReference>